<gene>
    <name evidence="2" type="ORF">ACFSW4_07370</name>
</gene>
<name>A0ABW5Q9U9_9BACI</name>
<dbReference type="PANTHER" id="PTHR38075">
    <property type="entry name" value="DUF4139 DOMAIN-CONTAINING PROTEIN"/>
    <property type="match status" value="1"/>
</dbReference>
<evidence type="ECO:0000313" key="3">
    <source>
        <dbReference type="Proteomes" id="UP001597452"/>
    </source>
</evidence>
<evidence type="ECO:0000313" key="2">
    <source>
        <dbReference type="EMBL" id="MFD2638677.1"/>
    </source>
</evidence>
<evidence type="ECO:0000259" key="1">
    <source>
        <dbReference type="Pfam" id="PF13598"/>
    </source>
</evidence>
<reference evidence="3" key="1">
    <citation type="journal article" date="2019" name="Int. J. Syst. Evol. Microbiol.">
        <title>The Global Catalogue of Microorganisms (GCM) 10K type strain sequencing project: providing services to taxonomists for standard genome sequencing and annotation.</title>
        <authorList>
            <consortium name="The Broad Institute Genomics Platform"/>
            <consortium name="The Broad Institute Genome Sequencing Center for Infectious Disease"/>
            <person name="Wu L."/>
            <person name="Ma J."/>
        </authorList>
    </citation>
    <scope>NUCLEOTIDE SEQUENCE [LARGE SCALE GENOMIC DNA]</scope>
    <source>
        <strain evidence="3">TISTR 1571</strain>
    </source>
</reference>
<dbReference type="RefSeq" id="WP_279401375.1">
    <property type="nucleotide sequence ID" value="NZ_JBHUMZ010000019.1"/>
</dbReference>
<keyword evidence="3" id="KW-1185">Reference proteome</keyword>
<dbReference type="Proteomes" id="UP001597452">
    <property type="component" value="Unassembled WGS sequence"/>
</dbReference>
<accession>A0ABW5Q9U9</accession>
<dbReference type="InterPro" id="IPR037291">
    <property type="entry name" value="DUF4139"/>
</dbReference>
<dbReference type="PANTHER" id="PTHR38075:SF1">
    <property type="entry name" value="DUF4139 DOMAIN-CONTAINING PROTEIN"/>
    <property type="match status" value="1"/>
</dbReference>
<comment type="caution">
    <text evidence="2">The sequence shown here is derived from an EMBL/GenBank/DDBJ whole genome shotgun (WGS) entry which is preliminary data.</text>
</comment>
<organism evidence="2 3">
    <name type="scientific">Piscibacillus salipiscarius</name>
    <dbReference type="NCBI Taxonomy" id="299480"/>
    <lineage>
        <taxon>Bacteria</taxon>
        <taxon>Bacillati</taxon>
        <taxon>Bacillota</taxon>
        <taxon>Bacilli</taxon>
        <taxon>Bacillales</taxon>
        <taxon>Bacillaceae</taxon>
        <taxon>Piscibacillus</taxon>
    </lineage>
</organism>
<feature type="domain" description="DUF4139" evidence="1">
    <location>
        <begin position="152"/>
        <end position="425"/>
    </location>
</feature>
<protein>
    <submittedName>
        <fullName evidence="2">DUF4139 domain-containing protein</fullName>
    </submittedName>
</protein>
<proteinExistence type="predicted"/>
<dbReference type="Pfam" id="PF13598">
    <property type="entry name" value="DUF4139"/>
    <property type="match status" value="1"/>
</dbReference>
<dbReference type="EMBL" id="JBHUMZ010000019">
    <property type="protein sequence ID" value="MFD2638677.1"/>
    <property type="molecule type" value="Genomic_DNA"/>
</dbReference>
<sequence length="433" mass="50280">MFISKGQDSKDLALTVYNQNFAVVKDKRSFEGYNKETQIRFEDVSEKIETDSIIVDGLQIKELNYDHDLVDKVKLLKKYIGEMVQLVDPKSKHKEFYRLLSAEQGLVLEHLETGEIILNPPEENLTLPKLPNGLIIKPSLIWEVEKADVDEVHVTYTTGGLKWKANYVIHLNGDSFDLTAWVLLHNQSGTNFENVRLKLIAGDVNRVEDVIALPPVQENSLYSYAEMPAFEEKSFSDFHLYTLQGKTTLKNQQEKQITLFEAAEVPFERYYRYSYNDEKADIMLKFHNGEKQHLGMPFPAGKVKVYDEDQEDGSLELIGEDLIDHQAKNTDIELNLGQAFDIECKSREVDAYKHGIYEYKEYEYVINNHKDEEAQMKINHSIYKRGWEMVESSHKYEKLNSGEIEYNETVAANETLKITFRYRVDISRTVKFE</sequence>